<dbReference type="AlphaFoldDB" id="A0A9P4QDW2"/>
<sequence>MPKRLTCGTGNIAAPTARPYHGCQFGSARYSPTLRLNLMPTFLPHEQHPTLRLTHSNLPHLQQSQPHLRGQPTVFRPAAPVDLLPCISPLLPQRSLTL</sequence>
<evidence type="ECO:0000313" key="1">
    <source>
        <dbReference type="EMBL" id="KAF2723034.1"/>
    </source>
</evidence>
<organism evidence="1 2">
    <name type="scientific">Polychaeton citri CBS 116435</name>
    <dbReference type="NCBI Taxonomy" id="1314669"/>
    <lineage>
        <taxon>Eukaryota</taxon>
        <taxon>Fungi</taxon>
        <taxon>Dikarya</taxon>
        <taxon>Ascomycota</taxon>
        <taxon>Pezizomycotina</taxon>
        <taxon>Dothideomycetes</taxon>
        <taxon>Dothideomycetidae</taxon>
        <taxon>Capnodiales</taxon>
        <taxon>Capnodiaceae</taxon>
        <taxon>Polychaeton</taxon>
    </lineage>
</organism>
<dbReference type="Proteomes" id="UP000799441">
    <property type="component" value="Unassembled WGS sequence"/>
</dbReference>
<comment type="caution">
    <text evidence="1">The sequence shown here is derived from an EMBL/GenBank/DDBJ whole genome shotgun (WGS) entry which is preliminary data.</text>
</comment>
<accession>A0A9P4QDW2</accession>
<protein>
    <submittedName>
        <fullName evidence="1">Uncharacterized protein</fullName>
    </submittedName>
</protein>
<reference evidence="1" key="1">
    <citation type="journal article" date="2020" name="Stud. Mycol.">
        <title>101 Dothideomycetes genomes: a test case for predicting lifestyles and emergence of pathogens.</title>
        <authorList>
            <person name="Haridas S."/>
            <person name="Albert R."/>
            <person name="Binder M."/>
            <person name="Bloem J."/>
            <person name="Labutti K."/>
            <person name="Salamov A."/>
            <person name="Andreopoulos B."/>
            <person name="Baker S."/>
            <person name="Barry K."/>
            <person name="Bills G."/>
            <person name="Bluhm B."/>
            <person name="Cannon C."/>
            <person name="Castanera R."/>
            <person name="Culley D."/>
            <person name="Daum C."/>
            <person name="Ezra D."/>
            <person name="Gonzalez J."/>
            <person name="Henrissat B."/>
            <person name="Kuo A."/>
            <person name="Liang C."/>
            <person name="Lipzen A."/>
            <person name="Lutzoni F."/>
            <person name="Magnuson J."/>
            <person name="Mondo S."/>
            <person name="Nolan M."/>
            <person name="Ohm R."/>
            <person name="Pangilinan J."/>
            <person name="Park H.-J."/>
            <person name="Ramirez L."/>
            <person name="Alfaro M."/>
            <person name="Sun H."/>
            <person name="Tritt A."/>
            <person name="Yoshinaga Y."/>
            <person name="Zwiers L.-H."/>
            <person name="Turgeon B."/>
            <person name="Goodwin S."/>
            <person name="Spatafora J."/>
            <person name="Crous P."/>
            <person name="Grigoriev I."/>
        </authorList>
    </citation>
    <scope>NUCLEOTIDE SEQUENCE</scope>
    <source>
        <strain evidence="1">CBS 116435</strain>
    </source>
</reference>
<proteinExistence type="predicted"/>
<name>A0A9P4QDW2_9PEZI</name>
<evidence type="ECO:0000313" key="2">
    <source>
        <dbReference type="Proteomes" id="UP000799441"/>
    </source>
</evidence>
<dbReference type="EMBL" id="MU003778">
    <property type="protein sequence ID" value="KAF2723034.1"/>
    <property type="molecule type" value="Genomic_DNA"/>
</dbReference>
<keyword evidence="2" id="KW-1185">Reference proteome</keyword>
<gene>
    <name evidence="1" type="ORF">K431DRAFT_30695</name>
</gene>